<reference evidence="1 2" key="1">
    <citation type="submission" date="2014-12" db="EMBL/GenBank/DDBJ databases">
        <title>Comparative genome analysis of Bacillus coagulans HM-08, Clostridium butyricum HM-68, Bacillus subtilis HM-66 and Bacillus licheniformis BL-09.</title>
        <authorList>
            <person name="Zhang H."/>
        </authorList>
    </citation>
    <scope>NUCLEOTIDE SEQUENCE [LARGE SCALE GENOMIC DNA]</scope>
    <source>
        <strain evidence="1 2">HM-66</strain>
    </source>
</reference>
<dbReference type="AlphaFoldDB" id="A0A0D1JI57"/>
<organism evidence="1 2">
    <name type="scientific">Bacillus subtilis</name>
    <dbReference type="NCBI Taxonomy" id="1423"/>
    <lineage>
        <taxon>Bacteria</taxon>
        <taxon>Bacillati</taxon>
        <taxon>Bacillota</taxon>
        <taxon>Bacilli</taxon>
        <taxon>Bacillales</taxon>
        <taxon>Bacillaceae</taxon>
        <taxon>Bacillus</taxon>
    </lineage>
</organism>
<dbReference type="Pfam" id="PF09693">
    <property type="entry name" value="Phage_XkdX"/>
    <property type="match status" value="1"/>
</dbReference>
<evidence type="ECO:0000313" key="2">
    <source>
        <dbReference type="Proteomes" id="UP000032247"/>
    </source>
</evidence>
<dbReference type="InterPro" id="IPR010022">
    <property type="entry name" value="XkdX"/>
</dbReference>
<dbReference type="EMBL" id="JXBC01000002">
    <property type="protein sequence ID" value="KIU12244.1"/>
    <property type="molecule type" value="Genomic_DNA"/>
</dbReference>
<name>A0A0D1JI57_BACIU</name>
<gene>
    <name evidence="1" type="ORF">SC09_Contig19orf00662</name>
</gene>
<proteinExistence type="predicted"/>
<dbReference type="PATRIC" id="fig|1423.173.peg.1128"/>
<sequence length="40" mass="4587">MKFHDCSVDDLKDGVSAKYVTLDQFKEITGQTYEETMKAN</sequence>
<protein>
    <submittedName>
        <fullName evidence="1">Phage-like element PBSX protein</fullName>
    </submittedName>
</protein>
<accession>A0A0D1JI57</accession>
<comment type="caution">
    <text evidence="1">The sequence shown here is derived from an EMBL/GenBank/DDBJ whole genome shotgun (WGS) entry which is preliminary data.</text>
</comment>
<evidence type="ECO:0000313" key="1">
    <source>
        <dbReference type="EMBL" id="KIU12244.1"/>
    </source>
</evidence>
<dbReference type="Proteomes" id="UP000032247">
    <property type="component" value="Unassembled WGS sequence"/>
</dbReference>